<dbReference type="EMBL" id="PEYD01000001">
    <property type="protein sequence ID" value="PIS39810.1"/>
    <property type="molecule type" value="Genomic_DNA"/>
</dbReference>
<keyword evidence="2" id="KW-0378">Hydrolase</keyword>
<dbReference type="Pfam" id="PF01844">
    <property type="entry name" value="HNH"/>
    <property type="match status" value="1"/>
</dbReference>
<name>A0A2H0YMX3_9BACT</name>
<dbReference type="GO" id="GO:0003676">
    <property type="term" value="F:nucleic acid binding"/>
    <property type="evidence" value="ECO:0007669"/>
    <property type="project" value="InterPro"/>
</dbReference>
<dbReference type="InterPro" id="IPR052892">
    <property type="entry name" value="NA-targeting_endonuclease"/>
</dbReference>
<accession>A0A2H0YMX3</accession>
<gene>
    <name evidence="2" type="ORF">COT33_00025</name>
</gene>
<evidence type="ECO:0000313" key="3">
    <source>
        <dbReference type="Proteomes" id="UP000230088"/>
    </source>
</evidence>
<dbReference type="InterPro" id="IPR003615">
    <property type="entry name" value="HNH_nuc"/>
</dbReference>
<dbReference type="PANTHER" id="PTHR33877">
    <property type="entry name" value="SLL1193 PROTEIN"/>
    <property type="match status" value="1"/>
</dbReference>
<reference evidence="3" key="1">
    <citation type="submission" date="2017-09" db="EMBL/GenBank/DDBJ databases">
        <title>Depth-based differentiation of microbial function through sediment-hosted aquifers and enrichment of novel symbionts in the deep terrestrial subsurface.</title>
        <authorList>
            <person name="Probst A.J."/>
            <person name="Ladd B."/>
            <person name="Jarett J.K."/>
            <person name="Geller-Mcgrath D.E."/>
            <person name="Sieber C.M.K."/>
            <person name="Emerson J.B."/>
            <person name="Anantharaman K."/>
            <person name="Thomas B.C."/>
            <person name="Malmstrom R."/>
            <person name="Stieglmeier M."/>
            <person name="Klingl A."/>
            <person name="Woyke T."/>
            <person name="Ryan C.M."/>
            <person name="Banfield J.F."/>
        </authorList>
    </citation>
    <scope>NUCLEOTIDE SEQUENCE [LARGE SCALE GENOMIC DNA]</scope>
</reference>
<keyword evidence="2" id="KW-0255">Endonuclease</keyword>
<dbReference type="AlphaFoldDB" id="A0A2H0YMX3"/>
<evidence type="ECO:0000313" key="2">
    <source>
        <dbReference type="EMBL" id="PIS39810.1"/>
    </source>
</evidence>
<protein>
    <submittedName>
        <fullName evidence="2">HNH endonuclease</fullName>
    </submittedName>
</protein>
<sequence length="195" mass="23096">MKKKTISDLIIEYFKNHPREDLQHGPVVDWVEERYLALYGKKPRDTWRSIRRLYQEGKLIKVKKGIYKYEPDFVKKKKLADFFFSQKVKEQSLKRDNYKCVWCGRGKEDGVELCVDHRLPLDQGGTNTLDNAQTLCMQCNLTKKNYSQGEAGKRFVIKMYEQAVAKKDKRMIDFCKCIFDCYDKHKINGHISRPN</sequence>
<dbReference type="PANTHER" id="PTHR33877:SF2">
    <property type="entry name" value="OS07G0170200 PROTEIN"/>
    <property type="match status" value="1"/>
</dbReference>
<evidence type="ECO:0000259" key="1">
    <source>
        <dbReference type="SMART" id="SM00507"/>
    </source>
</evidence>
<dbReference type="GO" id="GO:0004519">
    <property type="term" value="F:endonuclease activity"/>
    <property type="evidence" value="ECO:0007669"/>
    <property type="project" value="UniProtKB-KW"/>
</dbReference>
<comment type="caution">
    <text evidence="2">The sequence shown here is derived from an EMBL/GenBank/DDBJ whole genome shotgun (WGS) entry which is preliminary data.</text>
</comment>
<dbReference type="GO" id="GO:0008270">
    <property type="term" value="F:zinc ion binding"/>
    <property type="evidence" value="ECO:0007669"/>
    <property type="project" value="InterPro"/>
</dbReference>
<dbReference type="InterPro" id="IPR002711">
    <property type="entry name" value="HNH"/>
</dbReference>
<dbReference type="Proteomes" id="UP000230088">
    <property type="component" value="Unassembled WGS sequence"/>
</dbReference>
<dbReference type="Gene3D" id="1.10.30.50">
    <property type="match status" value="1"/>
</dbReference>
<feature type="non-terminal residue" evidence="2">
    <location>
        <position position="195"/>
    </location>
</feature>
<keyword evidence="2" id="KW-0540">Nuclease</keyword>
<feature type="domain" description="HNH nuclease" evidence="1">
    <location>
        <begin position="87"/>
        <end position="141"/>
    </location>
</feature>
<organism evidence="2 3">
    <name type="scientific">Candidatus Nealsonbacteria bacterium CG08_land_8_20_14_0_20_38_20</name>
    <dbReference type="NCBI Taxonomy" id="1974705"/>
    <lineage>
        <taxon>Bacteria</taxon>
        <taxon>Candidatus Nealsoniibacteriota</taxon>
    </lineage>
</organism>
<dbReference type="CDD" id="cd00085">
    <property type="entry name" value="HNHc"/>
    <property type="match status" value="1"/>
</dbReference>
<dbReference type="SMART" id="SM00507">
    <property type="entry name" value="HNHc"/>
    <property type="match status" value="1"/>
</dbReference>
<proteinExistence type="predicted"/>